<dbReference type="InterPro" id="IPR036188">
    <property type="entry name" value="FAD/NAD-bd_sf"/>
</dbReference>
<dbReference type="PANTHER" id="PTHR43100">
    <property type="entry name" value="GLUTAMATE SYNTHASE [NADPH] SMALL CHAIN"/>
    <property type="match status" value="1"/>
</dbReference>
<comment type="pathway">
    <text evidence="4">Amino-acid biosynthesis.</text>
</comment>
<dbReference type="Gene3D" id="3.50.50.60">
    <property type="entry name" value="FAD/NAD(P)-binding domain"/>
    <property type="match status" value="2"/>
</dbReference>
<dbReference type="EMBL" id="JAGFNY010000005">
    <property type="protein sequence ID" value="MBW7569824.1"/>
    <property type="molecule type" value="Genomic_DNA"/>
</dbReference>
<evidence type="ECO:0000313" key="7">
    <source>
        <dbReference type="Proteomes" id="UP000731465"/>
    </source>
</evidence>
<protein>
    <submittedName>
        <fullName evidence="6">Glutamate synthase subunit beta</fullName>
    </submittedName>
</protein>
<dbReference type="InterPro" id="IPR009051">
    <property type="entry name" value="Helical_ferredxn"/>
</dbReference>
<dbReference type="InterPro" id="IPR023753">
    <property type="entry name" value="FAD/NAD-binding_dom"/>
</dbReference>
<dbReference type="PANTHER" id="PTHR43100:SF1">
    <property type="entry name" value="GLUTAMATE SYNTHASE [NADPH] SMALL CHAIN"/>
    <property type="match status" value="1"/>
</dbReference>
<accession>A0ABS7DEW9</accession>
<dbReference type="SUPFAM" id="SSF51971">
    <property type="entry name" value="Nucleotide-binding domain"/>
    <property type="match status" value="2"/>
</dbReference>
<dbReference type="NCBIfam" id="TIGR01317">
    <property type="entry name" value="GOGAT_sm_gam"/>
    <property type="match status" value="1"/>
</dbReference>
<evidence type="ECO:0000256" key="2">
    <source>
        <dbReference type="ARBA" id="ARBA00023002"/>
    </source>
</evidence>
<evidence type="ECO:0000259" key="5">
    <source>
        <dbReference type="PROSITE" id="PS51379"/>
    </source>
</evidence>
<dbReference type="InterPro" id="IPR051394">
    <property type="entry name" value="Glutamate_Synthase"/>
</dbReference>
<dbReference type="SUPFAM" id="SSF46548">
    <property type="entry name" value="alpha-helical ferredoxin"/>
    <property type="match status" value="1"/>
</dbReference>
<dbReference type="Pfam" id="PF14691">
    <property type="entry name" value="Fer4_20"/>
    <property type="match status" value="1"/>
</dbReference>
<comment type="caution">
    <text evidence="6">The sequence shown here is derived from an EMBL/GenBank/DDBJ whole genome shotgun (WGS) entry which is preliminary data.</text>
</comment>
<evidence type="ECO:0000256" key="4">
    <source>
        <dbReference type="ARBA" id="ARBA00029440"/>
    </source>
</evidence>
<dbReference type="PROSITE" id="PS51379">
    <property type="entry name" value="4FE4S_FER_2"/>
    <property type="match status" value="1"/>
</dbReference>
<dbReference type="InterPro" id="IPR028261">
    <property type="entry name" value="DPD_II"/>
</dbReference>
<name>A0ABS7DEW9_9GAMM</name>
<organism evidence="6 7">
    <name type="scientific">Succinivibrio faecicola</name>
    <dbReference type="NCBI Taxonomy" id="2820300"/>
    <lineage>
        <taxon>Bacteria</taxon>
        <taxon>Pseudomonadati</taxon>
        <taxon>Pseudomonadota</taxon>
        <taxon>Gammaproteobacteria</taxon>
        <taxon>Aeromonadales</taxon>
        <taxon>Succinivibrionaceae</taxon>
        <taxon>Succinivibrio</taxon>
    </lineage>
</organism>
<dbReference type="InterPro" id="IPR006005">
    <property type="entry name" value="Glut_synth_ssu1"/>
</dbReference>
<keyword evidence="7" id="KW-1185">Reference proteome</keyword>
<dbReference type="InterPro" id="IPR017896">
    <property type="entry name" value="4Fe4S_Fe-S-bd"/>
</dbReference>
<sequence>MGFLRGFIEFERIEQSHVPVEERVKSFCEIYGTLSDEEAKIQAGRCMDCGIPFCMHQCPLHNDSPDFNEFVSQGQMSKAYNVLSATNNFPEITGRICPALCEEGCTLGIHRKSVGIKSVERKIAEYAFENGLVKPVLTKRTGKKVAVVGSGPAALAAAAQLNRFGHDVTVFEKMNKIGGLLRYGIPDFKLPKEILDRRIAILQQEGITFKTSTIVGARKDLENGVHNDSLTEVRAQELLDSFDAVVLAPGSETPRDLKLPGRELKGIYFALDFLIAQNRENNGDCPNPIDVKGKNVVVIGGGETASDCIGVSVRKGAKSVTQLDYHDELPESVDPAVAWPDWRKIKRTSTSHEEGCTRMFSTNTTAFTGKDKLEAVQTQKVKWGIGRQFSGIEGTQSSIDADVVLIAMGYSHPSSALIKEFNLETDKRGNIKASVEGPDAYRTSNEKVFAAGDGRKGQSLVVYAIAEGRACADAVNNYLNR</sequence>
<proteinExistence type="predicted"/>
<dbReference type="PRINTS" id="PR00419">
    <property type="entry name" value="ADXRDTASE"/>
</dbReference>
<keyword evidence="2" id="KW-0560">Oxidoreductase</keyword>
<dbReference type="Gene3D" id="1.10.1060.10">
    <property type="entry name" value="Alpha-helical ferredoxin"/>
    <property type="match status" value="1"/>
</dbReference>
<evidence type="ECO:0000313" key="6">
    <source>
        <dbReference type="EMBL" id="MBW7569824.1"/>
    </source>
</evidence>
<evidence type="ECO:0000256" key="1">
    <source>
        <dbReference type="ARBA" id="ARBA00022605"/>
    </source>
</evidence>
<keyword evidence="1" id="KW-0028">Amino-acid biosynthesis</keyword>
<evidence type="ECO:0000256" key="3">
    <source>
        <dbReference type="ARBA" id="ARBA00023164"/>
    </source>
</evidence>
<gene>
    <name evidence="6" type="ORF">J5V48_02835</name>
</gene>
<reference evidence="6 7" key="1">
    <citation type="submission" date="2021-03" db="EMBL/GenBank/DDBJ databases">
        <title>Succinivibrio sp. nov. isolated from feces of cow.</title>
        <authorList>
            <person name="Choi J.-Y."/>
        </authorList>
    </citation>
    <scope>NUCLEOTIDE SEQUENCE [LARGE SCALE GENOMIC DNA]</scope>
    <source>
        <strain evidence="6 7">AGMB01872</strain>
    </source>
</reference>
<keyword evidence="3" id="KW-0314">Glutamate biosynthesis</keyword>
<dbReference type="Proteomes" id="UP000731465">
    <property type="component" value="Unassembled WGS sequence"/>
</dbReference>
<dbReference type="RefSeq" id="WP_219936904.1">
    <property type="nucleotide sequence ID" value="NZ_JAGFNY010000005.1"/>
</dbReference>
<feature type="domain" description="4Fe-4S ferredoxin-type" evidence="5">
    <location>
        <begin position="37"/>
        <end position="70"/>
    </location>
</feature>
<dbReference type="Pfam" id="PF07992">
    <property type="entry name" value="Pyr_redox_2"/>
    <property type="match status" value="1"/>
</dbReference>